<gene>
    <name evidence="2" type="ORF">GMI68_04535</name>
    <name evidence="3" type="ORF">J7S26_05910</name>
</gene>
<name>A0A9E6MP88_9ACTN</name>
<evidence type="ECO:0000313" key="4">
    <source>
        <dbReference type="Proteomes" id="UP000636394"/>
    </source>
</evidence>
<evidence type="ECO:0000313" key="5">
    <source>
        <dbReference type="Proteomes" id="UP000671910"/>
    </source>
</evidence>
<reference evidence="2 4" key="1">
    <citation type="submission" date="2019-11" db="EMBL/GenBank/DDBJ databases">
        <title>Eggerthellaceae novel genus isolated from the rectal contents of marmort.</title>
        <authorList>
            <person name="Zhang G."/>
        </authorList>
    </citation>
    <scope>NUCLEOTIDE SEQUENCE [LARGE SCALE GENOMIC DNA]</scope>
    <source>
        <strain evidence="4">zg-886</strain>
        <strain evidence="2">Zg-886</strain>
    </source>
</reference>
<dbReference type="AlphaFoldDB" id="A0A9E6MP88"/>
<evidence type="ECO:0000313" key="3">
    <source>
        <dbReference type="EMBL" id="QTU83909.1"/>
    </source>
</evidence>
<dbReference type="Proteomes" id="UP000636394">
    <property type="component" value="Unassembled WGS sequence"/>
</dbReference>
<organism evidence="3 5">
    <name type="scientific">Xiamenia xianingshaonis</name>
    <dbReference type="NCBI Taxonomy" id="2682776"/>
    <lineage>
        <taxon>Bacteria</taxon>
        <taxon>Bacillati</taxon>
        <taxon>Actinomycetota</taxon>
        <taxon>Coriobacteriia</taxon>
        <taxon>Eggerthellales</taxon>
        <taxon>Eggerthellaceae</taxon>
        <taxon>Xiamenia</taxon>
    </lineage>
</organism>
<keyword evidence="4" id="KW-1185">Reference proteome</keyword>
<dbReference type="EMBL" id="CP072829">
    <property type="protein sequence ID" value="QTU83909.1"/>
    <property type="molecule type" value="Genomic_DNA"/>
</dbReference>
<dbReference type="RefSeq" id="WP_166339164.1">
    <property type="nucleotide sequence ID" value="NZ_CP072829.1"/>
</dbReference>
<dbReference type="EMBL" id="WPCR01000005">
    <property type="protein sequence ID" value="NHM14036.1"/>
    <property type="molecule type" value="Genomic_DNA"/>
</dbReference>
<dbReference type="Proteomes" id="UP000671910">
    <property type="component" value="Chromosome"/>
</dbReference>
<protein>
    <submittedName>
        <fullName evidence="3">Uncharacterized protein</fullName>
    </submittedName>
</protein>
<dbReference type="KEGG" id="ebz:J7S26_05910"/>
<feature type="region of interest" description="Disordered" evidence="1">
    <location>
        <begin position="205"/>
        <end position="224"/>
    </location>
</feature>
<evidence type="ECO:0000256" key="1">
    <source>
        <dbReference type="SAM" id="MobiDB-lite"/>
    </source>
</evidence>
<accession>A0A9E6MP88</accession>
<sequence length="284" mass="29673">MKTCPICSAKAFDDARICYGCMYSYDSASDAGEEESPLDNTTLEWLAPENLLPQWPREDPRDVQDLPIEEASGAAGPRAADVDDAVGAAGGVGERSAPEAAAGDAVADAEDQAVPTTAPADAEGRAGLKAEDAAVCDAAKDRVAPVDEVPYDDECDATACGAEHFVPDDYEEVIELFDRRPAGCVFSSFGRTGRFDNMSAGAMAGGAAGDRSLGDGPKNPCLRRSDPMPVVPACAEQGAVRREYVVRLELAWVPPNAPSCGSPDEVGVMSSSVRSIPLLMQDLG</sequence>
<feature type="region of interest" description="Disordered" evidence="1">
    <location>
        <begin position="49"/>
        <end position="126"/>
    </location>
</feature>
<reference evidence="3" key="2">
    <citation type="submission" date="2021-04" db="EMBL/GenBank/DDBJ databases">
        <title>Novel species in family Eggerthellaceae.</title>
        <authorList>
            <person name="Zhang G."/>
        </authorList>
    </citation>
    <scope>NUCLEOTIDE SEQUENCE</scope>
    <source>
        <strain evidence="3">Zg-886</strain>
    </source>
</reference>
<proteinExistence type="predicted"/>
<evidence type="ECO:0000313" key="2">
    <source>
        <dbReference type="EMBL" id="NHM14036.1"/>
    </source>
</evidence>